<comment type="cofactor">
    <cofactor evidence="9">
        <name>Mg(2+)</name>
        <dbReference type="ChEBI" id="CHEBI:18420"/>
    </cofactor>
    <text evidence="9">Binds 1 Mg(2+) ion per monomer.</text>
</comment>
<evidence type="ECO:0000256" key="4">
    <source>
        <dbReference type="ARBA" id="ARBA00022741"/>
    </source>
</evidence>
<evidence type="ECO:0000256" key="3">
    <source>
        <dbReference type="ARBA" id="ARBA00022723"/>
    </source>
</evidence>
<dbReference type="InterPro" id="IPR036676">
    <property type="entry name" value="PurM-like_C_sf"/>
</dbReference>
<dbReference type="Gene3D" id="3.30.1330.10">
    <property type="entry name" value="PurM-like, N-terminal domain"/>
    <property type="match status" value="1"/>
</dbReference>
<dbReference type="InterPro" id="IPR036921">
    <property type="entry name" value="PurM-like_N_sf"/>
</dbReference>
<evidence type="ECO:0000259" key="11">
    <source>
        <dbReference type="Pfam" id="PF02769"/>
    </source>
</evidence>
<evidence type="ECO:0000256" key="7">
    <source>
        <dbReference type="ARBA" id="ARBA00022842"/>
    </source>
</evidence>
<dbReference type="PANTHER" id="PTHR10256">
    <property type="entry name" value="SELENIDE, WATER DIKINASE"/>
    <property type="match status" value="1"/>
</dbReference>
<dbReference type="PIRSF" id="PIRSF036407">
    <property type="entry name" value="Selenphspht_syn"/>
    <property type="match status" value="1"/>
</dbReference>
<evidence type="ECO:0000259" key="10">
    <source>
        <dbReference type="Pfam" id="PF00586"/>
    </source>
</evidence>
<feature type="binding site" description="in other chain" evidence="9">
    <location>
        <position position="54"/>
    </location>
    <ligand>
        <name>ATP</name>
        <dbReference type="ChEBI" id="CHEBI:30616"/>
        <note>ligand shared between dimeric partners</note>
    </ligand>
</feature>
<evidence type="ECO:0000256" key="2">
    <source>
        <dbReference type="ARBA" id="ARBA00022679"/>
    </source>
</evidence>
<feature type="binding site" evidence="9">
    <location>
        <position position="261"/>
    </location>
    <ligand>
        <name>Mg(2+)</name>
        <dbReference type="ChEBI" id="CHEBI:18420"/>
    </ligand>
</feature>
<comment type="function">
    <text evidence="9">Synthesizes selenophosphate from selenide and ATP.</text>
</comment>
<dbReference type="Pfam" id="PF00586">
    <property type="entry name" value="AIRS"/>
    <property type="match status" value="1"/>
</dbReference>
<dbReference type="NCBIfam" id="TIGR00476">
    <property type="entry name" value="selD"/>
    <property type="match status" value="1"/>
</dbReference>
<gene>
    <name evidence="9 12" type="primary">selD</name>
    <name evidence="12" type="ORF">GCM10009844_40450</name>
</gene>
<keyword evidence="2 9" id="KW-0808">Transferase</keyword>
<organism evidence="12 13">
    <name type="scientific">Nocardioides koreensis</name>
    <dbReference type="NCBI Taxonomy" id="433651"/>
    <lineage>
        <taxon>Bacteria</taxon>
        <taxon>Bacillati</taxon>
        <taxon>Actinomycetota</taxon>
        <taxon>Actinomycetes</taxon>
        <taxon>Propionibacteriales</taxon>
        <taxon>Nocardioidaceae</taxon>
        <taxon>Nocardioides</taxon>
    </lineage>
</organism>
<evidence type="ECO:0000313" key="13">
    <source>
        <dbReference type="Proteomes" id="UP001501771"/>
    </source>
</evidence>
<keyword evidence="7 9" id="KW-0460">Magnesium</keyword>
<comment type="subunit">
    <text evidence="9">Homodimer.</text>
</comment>
<comment type="caution">
    <text evidence="12">The sequence shown here is derived from an EMBL/GenBank/DDBJ whole genome shotgun (WGS) entry which is preliminary data.</text>
</comment>
<dbReference type="InterPro" id="IPR004536">
    <property type="entry name" value="SPS/SelD"/>
</dbReference>
<dbReference type="InterPro" id="IPR010918">
    <property type="entry name" value="PurM-like_C_dom"/>
</dbReference>
<dbReference type="Pfam" id="PF02769">
    <property type="entry name" value="AIRS_C"/>
    <property type="match status" value="1"/>
</dbReference>
<evidence type="ECO:0000313" key="12">
    <source>
        <dbReference type="EMBL" id="GAA2154505.1"/>
    </source>
</evidence>
<evidence type="ECO:0000256" key="1">
    <source>
        <dbReference type="ARBA" id="ARBA00008026"/>
    </source>
</evidence>
<name>A0ABP5LUZ9_9ACTN</name>
<sequence length="366" mass="38012">MIEMGTLVSYPTTRRACWGWPLDDLSRRPEDHVTQDLTTHRLTQFASGGGCACKVPPGELERVLAGLGGAAGGPATDDLLVGLENGDDGAVVRIQDDRAVVVTADFFTPVVDDAYDWGRIAAANALSDVYAMGGDPVVAVNLLAWPRDRIPFELAAEVLRGGAAVCAEAGCHLAGGHSIDDPEPKYGLAVTGLAHPGRLLRNDAGVAGTPLTLTKPLGLGVLNNRHKATGEVFPDAVETMTLLNRDASLAARQAGHVCATDVTGFGLLGHLYKLCRASGVSAVLDAAAVPYLGAARPSLAEGYVPGGSRRNLDWVRPHVSSSVADDELLLLADAQTSGGLLVAGELPGHPVIGELVPQGEHAITVR</sequence>
<feature type="binding site" evidence="9">
    <location>
        <position position="88"/>
    </location>
    <ligand>
        <name>Mg(2+)</name>
        <dbReference type="ChEBI" id="CHEBI:18420"/>
    </ligand>
</feature>
<feature type="site" description="Important for catalytic activity" evidence="9">
    <location>
        <position position="54"/>
    </location>
</feature>
<dbReference type="HAMAP" id="MF_00625">
    <property type="entry name" value="SelD"/>
    <property type="match status" value="1"/>
</dbReference>
<dbReference type="Gene3D" id="3.90.650.10">
    <property type="entry name" value="PurM-like C-terminal domain"/>
    <property type="match status" value="1"/>
</dbReference>
<comment type="catalytic activity">
    <reaction evidence="9">
        <text>hydrogenselenide + ATP + H2O = selenophosphate + AMP + phosphate + 2 H(+)</text>
        <dbReference type="Rhea" id="RHEA:18737"/>
        <dbReference type="ChEBI" id="CHEBI:15377"/>
        <dbReference type="ChEBI" id="CHEBI:15378"/>
        <dbReference type="ChEBI" id="CHEBI:16144"/>
        <dbReference type="ChEBI" id="CHEBI:29317"/>
        <dbReference type="ChEBI" id="CHEBI:30616"/>
        <dbReference type="ChEBI" id="CHEBI:43474"/>
        <dbReference type="ChEBI" id="CHEBI:456215"/>
        <dbReference type="EC" id="2.7.9.3"/>
    </reaction>
</comment>
<dbReference type="NCBIfam" id="NF002098">
    <property type="entry name" value="PRK00943.1"/>
    <property type="match status" value="1"/>
</dbReference>
<protein>
    <recommendedName>
        <fullName evidence="9">Selenide, water dikinase</fullName>
        <ecNumber evidence="9">2.7.9.3</ecNumber>
    </recommendedName>
    <alternativeName>
        <fullName evidence="9">Selenium donor protein</fullName>
    </alternativeName>
    <alternativeName>
        <fullName evidence="9">Selenophosphate synthase</fullName>
    </alternativeName>
</protein>
<keyword evidence="13" id="KW-1185">Reference proteome</keyword>
<proteinExistence type="inferred from homology"/>
<accession>A0ABP5LUZ9</accession>
<feature type="active site" evidence="9">
    <location>
        <position position="51"/>
    </location>
</feature>
<dbReference type="SUPFAM" id="SSF55326">
    <property type="entry name" value="PurM N-terminal domain-like"/>
    <property type="match status" value="1"/>
</dbReference>
<feature type="binding site" description="in other chain" evidence="9">
    <location>
        <begin position="85"/>
        <end position="87"/>
    </location>
    <ligand>
        <name>ATP</name>
        <dbReference type="ChEBI" id="CHEBI:30616"/>
        <note>ligand shared between dimeric partners</note>
    </ligand>
</feature>
<evidence type="ECO:0000256" key="6">
    <source>
        <dbReference type="ARBA" id="ARBA00022840"/>
    </source>
</evidence>
<dbReference type="InterPro" id="IPR023061">
    <property type="entry name" value="SelD_I"/>
</dbReference>
<feature type="binding site" description="in other chain" evidence="9">
    <location>
        <position position="105"/>
    </location>
    <ligand>
        <name>ATP</name>
        <dbReference type="ChEBI" id="CHEBI:30616"/>
        <note>ligand shared between dimeric partners</note>
    </ligand>
</feature>
<evidence type="ECO:0000256" key="5">
    <source>
        <dbReference type="ARBA" id="ARBA00022777"/>
    </source>
</evidence>
<feature type="binding site" evidence="9">
    <location>
        <position position="128"/>
    </location>
    <ligand>
        <name>Mg(2+)</name>
        <dbReference type="ChEBI" id="CHEBI:18420"/>
    </ligand>
</feature>
<keyword evidence="8 9" id="KW-0711">Selenium</keyword>
<dbReference type="EC" id="2.7.9.3" evidence="9"/>
<keyword evidence="3 9" id="KW-0479">Metal-binding</keyword>
<keyword evidence="4 9" id="KW-0547">Nucleotide-binding</keyword>
<evidence type="ECO:0000256" key="8">
    <source>
        <dbReference type="ARBA" id="ARBA00023266"/>
    </source>
</evidence>
<reference evidence="13" key="1">
    <citation type="journal article" date="2019" name="Int. J. Syst. Evol. Microbiol.">
        <title>The Global Catalogue of Microorganisms (GCM) 10K type strain sequencing project: providing services to taxonomists for standard genome sequencing and annotation.</title>
        <authorList>
            <consortium name="The Broad Institute Genomics Platform"/>
            <consortium name="The Broad Institute Genome Sequencing Center for Infectious Disease"/>
            <person name="Wu L."/>
            <person name="Ma J."/>
        </authorList>
    </citation>
    <scope>NUCLEOTIDE SEQUENCE [LARGE SCALE GENOMIC DNA]</scope>
    <source>
        <strain evidence="13">JCM 16022</strain>
    </source>
</reference>
<dbReference type="InterPro" id="IPR016188">
    <property type="entry name" value="PurM-like_N"/>
</dbReference>
<evidence type="ECO:0000256" key="9">
    <source>
        <dbReference type="HAMAP-Rule" id="MF_00625"/>
    </source>
</evidence>
<dbReference type="EMBL" id="BAAAQR010000015">
    <property type="protein sequence ID" value="GAA2154505.1"/>
    <property type="molecule type" value="Genomic_DNA"/>
</dbReference>
<feature type="binding site" description="in other chain" evidence="9">
    <location>
        <position position="128"/>
    </location>
    <ligand>
        <name>ATP</name>
        <dbReference type="ChEBI" id="CHEBI:30616"/>
        <note>ligand shared between dimeric partners</note>
    </ligand>
</feature>
<dbReference type="SUPFAM" id="SSF56042">
    <property type="entry name" value="PurM C-terminal domain-like"/>
    <property type="match status" value="1"/>
</dbReference>
<dbReference type="PANTHER" id="PTHR10256:SF0">
    <property type="entry name" value="INACTIVE SELENIDE, WATER DIKINASE-LIKE PROTEIN-RELATED"/>
    <property type="match status" value="1"/>
</dbReference>
<feature type="domain" description="PurM-like C-terminal" evidence="11">
    <location>
        <begin position="213"/>
        <end position="292"/>
    </location>
</feature>
<feature type="domain" description="PurM-like N-terminal" evidence="10">
    <location>
        <begin position="86"/>
        <end position="193"/>
    </location>
</feature>
<dbReference type="Proteomes" id="UP001501771">
    <property type="component" value="Unassembled WGS sequence"/>
</dbReference>
<keyword evidence="5 9" id="KW-0418">Kinase</keyword>
<feature type="binding site" evidence="9">
    <location>
        <begin position="176"/>
        <end position="178"/>
    </location>
    <ligand>
        <name>ATP</name>
        <dbReference type="ChEBI" id="CHEBI:30616"/>
        <note>ligand shared between dimeric partners</note>
    </ligand>
</feature>
<keyword evidence="6 9" id="KW-0067">ATP-binding</keyword>
<dbReference type="CDD" id="cd02195">
    <property type="entry name" value="SelD"/>
    <property type="match status" value="1"/>
</dbReference>
<comment type="similarity">
    <text evidence="1 9">Belongs to the selenophosphate synthase 1 family. Class I subfamily.</text>
</comment>